<feature type="repeat" description="ANK" evidence="8">
    <location>
        <begin position="576"/>
        <end position="608"/>
    </location>
</feature>
<keyword evidence="2 9" id="KW-0728">SH3 domain</keyword>
<dbReference type="Gene3D" id="2.30.30.40">
    <property type="entry name" value="SH3 Domains"/>
    <property type="match status" value="1"/>
</dbReference>
<dbReference type="SUPFAM" id="SSF103657">
    <property type="entry name" value="BAR/IMD domain-like"/>
    <property type="match status" value="1"/>
</dbReference>
<dbReference type="PROSITE" id="PS50115">
    <property type="entry name" value="ARFGAP"/>
    <property type="match status" value="1"/>
</dbReference>
<dbReference type="SMART" id="SM00326">
    <property type="entry name" value="SH3"/>
    <property type="match status" value="1"/>
</dbReference>
<evidence type="ECO:0000256" key="6">
    <source>
        <dbReference type="ARBA" id="ARBA00022833"/>
    </source>
</evidence>
<dbReference type="SMART" id="SM00105">
    <property type="entry name" value="ArfGap"/>
    <property type="match status" value="1"/>
</dbReference>
<feature type="region of interest" description="Disordered" evidence="11">
    <location>
        <begin position="244"/>
        <end position="267"/>
    </location>
</feature>
<organism evidence="15 16">
    <name type="scientific">Oncorhynchus tshawytscha</name>
    <name type="common">Chinook salmon</name>
    <name type="synonym">Salmo tshawytscha</name>
    <dbReference type="NCBI Taxonomy" id="74940"/>
    <lineage>
        <taxon>Eukaryota</taxon>
        <taxon>Metazoa</taxon>
        <taxon>Chordata</taxon>
        <taxon>Craniata</taxon>
        <taxon>Vertebrata</taxon>
        <taxon>Euteleostomi</taxon>
        <taxon>Actinopterygii</taxon>
        <taxon>Neopterygii</taxon>
        <taxon>Teleostei</taxon>
        <taxon>Protacanthopterygii</taxon>
        <taxon>Salmoniformes</taxon>
        <taxon>Salmonidae</taxon>
        <taxon>Salmoninae</taxon>
        <taxon>Oncorhynchus</taxon>
    </lineage>
</organism>
<reference evidence="15" key="3">
    <citation type="submission" date="2025-09" db="UniProtKB">
        <authorList>
            <consortium name="Ensembl"/>
        </authorList>
    </citation>
    <scope>IDENTIFICATION</scope>
</reference>
<dbReference type="GO" id="GO:0008270">
    <property type="term" value="F:zinc ion binding"/>
    <property type="evidence" value="ECO:0007669"/>
    <property type="project" value="UniProtKB-KW"/>
</dbReference>
<feature type="compositionally biased region" description="Polar residues" evidence="11">
    <location>
        <begin position="803"/>
        <end position="824"/>
    </location>
</feature>
<dbReference type="Gene3D" id="1.25.40.20">
    <property type="entry name" value="Ankyrin repeat-containing domain"/>
    <property type="match status" value="1"/>
</dbReference>
<evidence type="ECO:0000256" key="11">
    <source>
        <dbReference type="SAM" id="MobiDB-lite"/>
    </source>
</evidence>
<evidence type="ECO:0000256" key="8">
    <source>
        <dbReference type="PROSITE-ProRule" id="PRU00023"/>
    </source>
</evidence>
<sequence length="970" mass="108315">MSSVGPFYLESNMPEHISISDFVALTNEDLASPTTSIFQSKMSECRNTVSAVEESMEMDQNTLQRMKKMVKAIHSSGISHAENKEQYIDVLENLGNSHLTQDNNEVSTGFLNLAVFTREVTALFKNLVQNLNNIISFPLENILKSELRDSRLELKKQLEKSWKEYDIKVGKLEKERREKSRQLGLVKTEGHNVTEDMERERRTFQLQMCEVRQDQDEEVRQLSQLRDSLRLLLQVEGKEEYLNRKNSGNGYSIHQPQGNKKYGTEKSGFLQKRSDGIRKVWQKRKCGVKYGCLTISHSTINRPPAKLNLLTCLVRPNPEERRTFDLVTHNRTYHFQAEDEQECMIWVSVLQNSKEEALNTALGGDQLQFPDSGLQELARAVITELRHMPGNEACADCGAHDPTWLSTNLGILTCIECSGIHRELGVHYSRIQSLTLDMLSTSELLLAVSIGNTRFNDIMEASLPNDSIKPLPQSDMNARKEYIVAKYAERRYVLRRDREEGEPWRVYDAVRSRDLTALLQLYAQGEDLAKPLAQPEGQDLRETALHLAVRLEDRSSLALVDFLIQNSGCLEKRTREGNTALHYSAQHHKTECLKLLLKGKAVLHTVNSSGETALDIARRLQHSQCVELLELAQSGKFNSQIHVEYMWETQSQDLYDSEDELDERVSLLPRNLRSSLPYNGGVGASPSRWSFANTPVACKTYENVDFLYRNPPANSAPSGVLKPPPPLPAKAIMRGRSDPQISVSTQEGGRKSPRRCCSNPAPQSSPPSPMLEGQTQGGRPPRSPHGQGGQVRGQRPTAAWEGQANSGSWSGALDSSTKSSSPQNHIGPVSSEKTTSYRRTNSGGQGKGSTAMTSPSCVTLGSQEELYCSFVTNDSAPGATPSATPTTSPITVPAPRPRRNAMVSKSRPTQKKVKALVDCRAVSSDQLAFFKDEVIVVTATEDPHWWVGHIEGYPSRSGTFPVNYVHKLGD</sequence>
<reference evidence="16" key="1">
    <citation type="journal article" date="2018" name="PLoS ONE">
        <title>Chinook salmon (Oncorhynchus tshawytscha) genome and transcriptome.</title>
        <authorList>
            <person name="Christensen K.A."/>
            <person name="Leong J.S."/>
            <person name="Sakhrani D."/>
            <person name="Biagi C.A."/>
            <person name="Minkley D.R."/>
            <person name="Withler R.E."/>
            <person name="Rondeau E.B."/>
            <person name="Koop B.F."/>
            <person name="Devlin R.H."/>
        </authorList>
    </citation>
    <scope>NUCLEOTIDE SEQUENCE [LARGE SCALE GENOMIC DNA]</scope>
</reference>
<dbReference type="GO" id="GO:0005096">
    <property type="term" value="F:GTPase activator activity"/>
    <property type="evidence" value="ECO:0007669"/>
    <property type="project" value="InterPro"/>
</dbReference>
<feature type="compositionally biased region" description="Polar residues" evidence="11">
    <location>
        <begin position="244"/>
        <end position="258"/>
    </location>
</feature>
<evidence type="ECO:0000256" key="5">
    <source>
        <dbReference type="ARBA" id="ARBA00022737"/>
    </source>
</evidence>
<feature type="compositionally biased region" description="Polar residues" evidence="11">
    <location>
        <begin position="831"/>
        <end position="856"/>
    </location>
</feature>
<dbReference type="SMART" id="SM00248">
    <property type="entry name" value="ANK"/>
    <property type="match status" value="3"/>
</dbReference>
<feature type="region of interest" description="Disordered" evidence="11">
    <location>
        <begin position="714"/>
        <end position="856"/>
    </location>
</feature>
<dbReference type="FunFam" id="1.10.220.150:FF:000002">
    <property type="entry name" value="arf-GAP with SH3 domain, ANK repeat and PH domain-containing protein 1"/>
    <property type="match status" value="1"/>
</dbReference>
<evidence type="ECO:0000313" key="16">
    <source>
        <dbReference type="Proteomes" id="UP000694402"/>
    </source>
</evidence>
<dbReference type="InterPro" id="IPR002110">
    <property type="entry name" value="Ankyrin_rpt"/>
</dbReference>
<dbReference type="SUPFAM" id="SSF50729">
    <property type="entry name" value="PH domain-like"/>
    <property type="match status" value="1"/>
</dbReference>
<evidence type="ECO:0000256" key="4">
    <source>
        <dbReference type="ARBA" id="ARBA00022723"/>
    </source>
</evidence>
<dbReference type="FunFam" id="1.25.40.950:FF:000001">
    <property type="entry name" value="Arf-GAP with SH3 domain, ANK repeat and PH domain-containing protein 1"/>
    <property type="match status" value="1"/>
</dbReference>
<keyword evidence="6" id="KW-0862">Zinc</keyword>
<dbReference type="Pfam" id="PF01412">
    <property type="entry name" value="ArfGap"/>
    <property type="match status" value="1"/>
</dbReference>
<feature type="compositionally biased region" description="Low complexity" evidence="11">
    <location>
        <begin position="878"/>
        <end position="893"/>
    </location>
</feature>
<dbReference type="PANTHER" id="PTHR45854">
    <property type="entry name" value="ASAP FAMILY MEMBER"/>
    <property type="match status" value="1"/>
</dbReference>
<dbReference type="Gene3D" id="1.10.220.150">
    <property type="entry name" value="Arf GTPase activating protein"/>
    <property type="match status" value="1"/>
</dbReference>
<comment type="subcellular location">
    <subcellularLocation>
        <location evidence="1">Cytoplasm</location>
    </subcellularLocation>
</comment>
<feature type="domain" description="Arf-GAP" evidence="14">
    <location>
        <begin position="379"/>
        <end position="500"/>
    </location>
</feature>
<feature type="domain" description="SH3" evidence="12">
    <location>
        <begin position="908"/>
        <end position="970"/>
    </location>
</feature>
<dbReference type="Pfam" id="PF12796">
    <property type="entry name" value="Ank_2"/>
    <property type="match status" value="1"/>
</dbReference>
<dbReference type="InterPro" id="IPR038508">
    <property type="entry name" value="ArfGAP_dom_sf"/>
</dbReference>
<feature type="domain" description="PH" evidence="13">
    <location>
        <begin position="263"/>
        <end position="355"/>
    </location>
</feature>
<dbReference type="InterPro" id="IPR036028">
    <property type="entry name" value="SH3-like_dom_sf"/>
</dbReference>
<feature type="region of interest" description="Disordered" evidence="11">
    <location>
        <begin position="878"/>
        <end position="909"/>
    </location>
</feature>
<dbReference type="InterPro" id="IPR001164">
    <property type="entry name" value="ArfGAP_dom"/>
</dbReference>
<dbReference type="InterPro" id="IPR037278">
    <property type="entry name" value="ARFGAP/RecO"/>
</dbReference>
<dbReference type="Proteomes" id="UP000694402">
    <property type="component" value="Unassembled WGS sequence"/>
</dbReference>
<dbReference type="PANTHER" id="PTHR45854:SF1">
    <property type="entry name" value="ARF-GAP WITH SH3 DOMAIN, ANK REPEAT AND PH DOMAIN-CONTAINING PROTEIN 3"/>
    <property type="match status" value="1"/>
</dbReference>
<dbReference type="Gene3D" id="1.20.1270.60">
    <property type="entry name" value="Arfaptin homology (AH) domain/BAR domain"/>
    <property type="match status" value="1"/>
</dbReference>
<keyword evidence="3" id="KW-0963">Cytoplasm</keyword>
<dbReference type="InterPro" id="IPR037844">
    <property type="entry name" value="PH_ASAP"/>
</dbReference>
<dbReference type="PROSITE" id="PS50002">
    <property type="entry name" value="SH3"/>
    <property type="match status" value="1"/>
</dbReference>
<keyword evidence="16" id="KW-1185">Reference proteome</keyword>
<keyword evidence="7 8" id="KW-0040">ANK repeat</keyword>
<dbReference type="InterPro" id="IPR001849">
    <property type="entry name" value="PH_domain"/>
</dbReference>
<proteinExistence type="predicted"/>
<dbReference type="Pfam" id="PF00169">
    <property type="entry name" value="PH"/>
    <property type="match status" value="1"/>
</dbReference>
<dbReference type="SMART" id="SM00233">
    <property type="entry name" value="PH"/>
    <property type="match status" value="1"/>
</dbReference>
<dbReference type="PRINTS" id="PR00405">
    <property type="entry name" value="REVINTRACTNG"/>
</dbReference>
<dbReference type="PROSITE" id="PS50297">
    <property type="entry name" value="ANK_REP_REGION"/>
    <property type="match status" value="1"/>
</dbReference>
<name>A0AAZ3RNK5_ONCTS</name>
<evidence type="ECO:0000259" key="12">
    <source>
        <dbReference type="PROSITE" id="PS50002"/>
    </source>
</evidence>
<evidence type="ECO:0000256" key="3">
    <source>
        <dbReference type="ARBA" id="ARBA00022490"/>
    </source>
</evidence>
<dbReference type="GeneTree" id="ENSGT00940000165326"/>
<evidence type="ECO:0000259" key="13">
    <source>
        <dbReference type="PROSITE" id="PS50003"/>
    </source>
</evidence>
<evidence type="ECO:0000256" key="2">
    <source>
        <dbReference type="ARBA" id="ARBA00022443"/>
    </source>
</evidence>
<accession>A0AAZ3RNK5</accession>
<dbReference type="Pfam" id="PF14604">
    <property type="entry name" value="SH3_9"/>
    <property type="match status" value="1"/>
</dbReference>
<dbReference type="FunFam" id="2.30.29.30:FF:000012">
    <property type="entry name" value="Arf-GAP with SH3 domain, ANK repeat and PH domain-containing protein 2"/>
    <property type="match status" value="1"/>
</dbReference>
<dbReference type="InterPro" id="IPR036770">
    <property type="entry name" value="Ankyrin_rpt-contain_sf"/>
</dbReference>
<keyword evidence="10" id="KW-0863">Zinc-finger</keyword>
<dbReference type="GO" id="GO:0005737">
    <property type="term" value="C:cytoplasm"/>
    <property type="evidence" value="ECO:0007669"/>
    <property type="project" value="UniProtKB-SubCell"/>
</dbReference>
<evidence type="ECO:0000313" key="15">
    <source>
        <dbReference type="Ensembl" id="ENSOTSP00005142638.1"/>
    </source>
</evidence>
<reference evidence="15" key="2">
    <citation type="submission" date="2025-08" db="UniProtKB">
        <authorList>
            <consortium name="Ensembl"/>
        </authorList>
    </citation>
    <scope>IDENTIFICATION</scope>
</reference>
<gene>
    <name evidence="15" type="primary">ASAP3</name>
</gene>
<dbReference type="Gene3D" id="1.25.40.950">
    <property type="match status" value="1"/>
</dbReference>
<dbReference type="PROSITE" id="PS50088">
    <property type="entry name" value="ANK_REPEAT"/>
    <property type="match status" value="1"/>
</dbReference>
<dbReference type="PROSITE" id="PS50003">
    <property type="entry name" value="PH_DOMAIN"/>
    <property type="match status" value="1"/>
</dbReference>
<dbReference type="SUPFAM" id="SSF57863">
    <property type="entry name" value="ArfGap/RecO-like zinc finger"/>
    <property type="match status" value="1"/>
</dbReference>
<dbReference type="FunFam" id="1.25.40.20:FF:000006">
    <property type="entry name" value="Arf-GAP with SH3 domain, ANK repeat and PH domain-containing protein 2"/>
    <property type="match status" value="1"/>
</dbReference>
<dbReference type="InterPro" id="IPR043593">
    <property type="entry name" value="ASAP"/>
</dbReference>
<dbReference type="InterPro" id="IPR011993">
    <property type="entry name" value="PH-like_dom_sf"/>
</dbReference>
<evidence type="ECO:0000256" key="9">
    <source>
        <dbReference type="PROSITE-ProRule" id="PRU00192"/>
    </source>
</evidence>
<dbReference type="Ensembl" id="ENSOTST00005163419.1">
    <property type="protein sequence ID" value="ENSOTSP00005142638.1"/>
    <property type="gene ID" value="ENSOTSG00005022140.2"/>
</dbReference>
<dbReference type="CDD" id="cd13251">
    <property type="entry name" value="PH_ASAP"/>
    <property type="match status" value="1"/>
</dbReference>
<protein>
    <recommendedName>
        <fullName evidence="17">ArfGAP with SH3 domain, ankyrin repeat and PH domain 3</fullName>
    </recommendedName>
</protein>
<dbReference type="SUPFAM" id="SSF50044">
    <property type="entry name" value="SH3-domain"/>
    <property type="match status" value="1"/>
</dbReference>
<evidence type="ECO:0000256" key="1">
    <source>
        <dbReference type="ARBA" id="ARBA00004496"/>
    </source>
</evidence>
<dbReference type="Gene3D" id="2.30.29.30">
    <property type="entry name" value="Pleckstrin-homology domain (PH domain)/Phosphotyrosine-binding domain (PTB)"/>
    <property type="match status" value="1"/>
</dbReference>
<evidence type="ECO:0000259" key="14">
    <source>
        <dbReference type="PROSITE" id="PS50115"/>
    </source>
</evidence>
<dbReference type="InterPro" id="IPR001452">
    <property type="entry name" value="SH3_domain"/>
</dbReference>
<evidence type="ECO:0000256" key="7">
    <source>
        <dbReference type="ARBA" id="ARBA00023043"/>
    </source>
</evidence>
<evidence type="ECO:0008006" key="17">
    <source>
        <dbReference type="Google" id="ProtNLM"/>
    </source>
</evidence>
<evidence type="ECO:0000256" key="10">
    <source>
        <dbReference type="PROSITE-ProRule" id="PRU00288"/>
    </source>
</evidence>
<dbReference type="InterPro" id="IPR027267">
    <property type="entry name" value="AH/BAR_dom_sf"/>
</dbReference>
<dbReference type="SUPFAM" id="SSF48403">
    <property type="entry name" value="Ankyrin repeat"/>
    <property type="match status" value="1"/>
</dbReference>
<keyword evidence="4" id="KW-0479">Metal-binding</keyword>
<dbReference type="AlphaFoldDB" id="A0AAZ3RNK5"/>
<keyword evidence="5" id="KW-0677">Repeat</keyword>